<evidence type="ECO:0000259" key="6">
    <source>
        <dbReference type="Pfam" id="PF07980"/>
    </source>
</evidence>
<evidence type="ECO:0000256" key="5">
    <source>
        <dbReference type="ARBA" id="ARBA00023237"/>
    </source>
</evidence>
<dbReference type="InterPro" id="IPR033985">
    <property type="entry name" value="SusD-like_N"/>
</dbReference>
<dbReference type="PROSITE" id="PS51257">
    <property type="entry name" value="PROKAR_LIPOPROTEIN"/>
    <property type="match status" value="1"/>
</dbReference>
<keyword evidence="9" id="KW-1185">Reference proteome</keyword>
<keyword evidence="4" id="KW-0472">Membrane</keyword>
<comment type="similarity">
    <text evidence="2">Belongs to the SusD family.</text>
</comment>
<dbReference type="Pfam" id="PF07980">
    <property type="entry name" value="SusD_RagB"/>
    <property type="match status" value="1"/>
</dbReference>
<sequence length="501" mass="56183">MKLTYIALIAAALVAGGCNKYLDVKPKGKLIPSEVADFDHLLDNTNIVQWSFLDNNTGCSLAYLTDNTELSEGLGKVSYLANNHPNIDRYYAYIFRQPYKNPAVSDYYWDWGTYRSAAYFNNVIDGVNSVRTPANDLYARQVIAQALVGRAWNYLNTTLVYGPVYRPGGDNSAKTIPYVTSSDTGEPVPGLSTQEEVFKRLLQDLHAALADIPVTTNYPSRPNKTATQAILAHYHLFTRNYDSVAYYANLAWTAGGGASKVLYDYNLFSWKEPANIVNSAINATDANFSLPVNKEMAFYRNADPGTGRSSSSYPSTELLDLFDKTNDLRYQYFFLSAPGYKTTYNNVTYDDGDRIQYYRGAKGLLTSGLTFPEILLLRAEGYARTNRLNEALADLNTLRRYRYKTGTPQLAEGAYTQDQVIGLVLDERRRELPIGHIKRFLDLKRLALDAGKPWAKTSITHKLGETTYQADINSNAFILPIANPVLRYNPGWGVPLDTRPY</sequence>
<dbReference type="SUPFAM" id="SSF48452">
    <property type="entry name" value="TPR-like"/>
    <property type="match status" value="1"/>
</dbReference>
<evidence type="ECO:0000256" key="3">
    <source>
        <dbReference type="ARBA" id="ARBA00022729"/>
    </source>
</evidence>
<dbReference type="RefSeq" id="WP_264280279.1">
    <property type="nucleotide sequence ID" value="NZ_CP107006.1"/>
</dbReference>
<dbReference type="InterPro" id="IPR011990">
    <property type="entry name" value="TPR-like_helical_dom_sf"/>
</dbReference>
<dbReference type="EMBL" id="CP107006">
    <property type="protein sequence ID" value="UYQ91927.1"/>
    <property type="molecule type" value="Genomic_DNA"/>
</dbReference>
<comment type="subcellular location">
    <subcellularLocation>
        <location evidence="1">Cell outer membrane</location>
    </subcellularLocation>
</comment>
<dbReference type="Pfam" id="PF14322">
    <property type="entry name" value="SusD-like_3"/>
    <property type="match status" value="1"/>
</dbReference>
<proteinExistence type="inferred from homology"/>
<dbReference type="Gene3D" id="1.25.40.390">
    <property type="match status" value="1"/>
</dbReference>
<dbReference type="Proteomes" id="UP001162741">
    <property type="component" value="Chromosome"/>
</dbReference>
<evidence type="ECO:0000313" key="8">
    <source>
        <dbReference type="EMBL" id="UYQ91927.1"/>
    </source>
</evidence>
<keyword evidence="5" id="KW-0998">Cell outer membrane</keyword>
<protein>
    <submittedName>
        <fullName evidence="8">RagB/SusD family nutrient uptake outer membrane protein</fullName>
    </submittedName>
</protein>
<evidence type="ECO:0000256" key="2">
    <source>
        <dbReference type="ARBA" id="ARBA00006275"/>
    </source>
</evidence>
<evidence type="ECO:0000259" key="7">
    <source>
        <dbReference type="Pfam" id="PF14322"/>
    </source>
</evidence>
<reference evidence="8" key="1">
    <citation type="submission" date="2022-10" db="EMBL/GenBank/DDBJ databases">
        <title>Chitinophaga sp. nov., isolated from soil.</title>
        <authorList>
            <person name="Jeon C.O."/>
        </authorList>
    </citation>
    <scope>NUCLEOTIDE SEQUENCE</scope>
    <source>
        <strain evidence="8">R8</strain>
    </source>
</reference>
<evidence type="ECO:0000313" key="9">
    <source>
        <dbReference type="Proteomes" id="UP001162741"/>
    </source>
</evidence>
<name>A0ABY6IZV0_9BACT</name>
<gene>
    <name evidence="8" type="ORF">MKQ68_17725</name>
</gene>
<evidence type="ECO:0000256" key="1">
    <source>
        <dbReference type="ARBA" id="ARBA00004442"/>
    </source>
</evidence>
<dbReference type="InterPro" id="IPR012944">
    <property type="entry name" value="SusD_RagB_dom"/>
</dbReference>
<feature type="domain" description="RagB/SusD" evidence="6">
    <location>
        <begin position="373"/>
        <end position="447"/>
    </location>
</feature>
<feature type="domain" description="SusD-like N-terminal" evidence="7">
    <location>
        <begin position="20"/>
        <end position="234"/>
    </location>
</feature>
<accession>A0ABY6IZV0</accession>
<organism evidence="8 9">
    <name type="scientific">Chitinophaga horti</name>
    <dbReference type="NCBI Taxonomy" id="2920382"/>
    <lineage>
        <taxon>Bacteria</taxon>
        <taxon>Pseudomonadati</taxon>
        <taxon>Bacteroidota</taxon>
        <taxon>Chitinophagia</taxon>
        <taxon>Chitinophagales</taxon>
        <taxon>Chitinophagaceae</taxon>
        <taxon>Chitinophaga</taxon>
    </lineage>
</organism>
<evidence type="ECO:0000256" key="4">
    <source>
        <dbReference type="ARBA" id="ARBA00023136"/>
    </source>
</evidence>
<keyword evidence="3" id="KW-0732">Signal</keyword>